<comment type="caution">
    <text evidence="1">The sequence shown here is derived from an EMBL/GenBank/DDBJ whole genome shotgun (WGS) entry which is preliminary data.</text>
</comment>
<dbReference type="AlphaFoldDB" id="A0A1S9PI38"/>
<evidence type="ECO:0008006" key="3">
    <source>
        <dbReference type="Google" id="ProtNLM"/>
    </source>
</evidence>
<sequence>MAGSTGNTPDAEALSTLKHDIKNQLSNITLAIEGLRFELEDTPGDFALYIDSVRQSAKKIDSLLDVIQAEEQE</sequence>
<dbReference type="STRING" id="1792845.BC343_23755"/>
<name>A0A1S9PI38_9SPHI</name>
<keyword evidence="2" id="KW-1185">Reference proteome</keyword>
<evidence type="ECO:0000313" key="1">
    <source>
        <dbReference type="EMBL" id="OOQ60616.1"/>
    </source>
</evidence>
<dbReference type="EMBL" id="MBTF01000005">
    <property type="protein sequence ID" value="OOQ60616.1"/>
    <property type="molecule type" value="Genomic_DNA"/>
</dbReference>
<reference evidence="1 2" key="1">
    <citation type="submission" date="2016-07" db="EMBL/GenBank/DDBJ databases">
        <title>Genomic analysis of zinc-resistant bacterium Mucilaginibacter pedocola TBZ30.</title>
        <authorList>
            <person name="Huang J."/>
            <person name="Tang J."/>
        </authorList>
    </citation>
    <scope>NUCLEOTIDE SEQUENCE [LARGE SCALE GENOMIC DNA]</scope>
    <source>
        <strain evidence="1 2">TBZ30</strain>
    </source>
</reference>
<accession>A0A1S9PI38</accession>
<dbReference type="RefSeq" id="WP_078347317.1">
    <property type="nucleotide sequence ID" value="NZ_MBTF01000005.1"/>
</dbReference>
<dbReference type="Proteomes" id="UP000189739">
    <property type="component" value="Unassembled WGS sequence"/>
</dbReference>
<gene>
    <name evidence="1" type="ORF">BC343_23755</name>
</gene>
<organism evidence="1 2">
    <name type="scientific">Mucilaginibacter pedocola</name>
    <dbReference type="NCBI Taxonomy" id="1792845"/>
    <lineage>
        <taxon>Bacteria</taxon>
        <taxon>Pseudomonadati</taxon>
        <taxon>Bacteroidota</taxon>
        <taxon>Sphingobacteriia</taxon>
        <taxon>Sphingobacteriales</taxon>
        <taxon>Sphingobacteriaceae</taxon>
        <taxon>Mucilaginibacter</taxon>
    </lineage>
</organism>
<dbReference type="OrthoDB" id="799983at2"/>
<evidence type="ECO:0000313" key="2">
    <source>
        <dbReference type="Proteomes" id="UP000189739"/>
    </source>
</evidence>
<proteinExistence type="predicted"/>
<protein>
    <recommendedName>
        <fullName evidence="3">Signal transduction histidine kinase dimerisation/phosphoacceptor domain-containing protein</fullName>
    </recommendedName>
</protein>